<name>A0A1I7XJX0_HETBA</name>
<dbReference type="SUPFAM" id="SSF50729">
    <property type="entry name" value="PH domain-like"/>
    <property type="match status" value="1"/>
</dbReference>
<dbReference type="WBParaSite" id="Hba_17606">
    <property type="protein sequence ID" value="Hba_17606"/>
    <property type="gene ID" value="Hba_17606"/>
</dbReference>
<evidence type="ECO:0000313" key="3">
    <source>
        <dbReference type="Proteomes" id="UP000095283"/>
    </source>
</evidence>
<evidence type="ECO:0000313" key="4">
    <source>
        <dbReference type="WBParaSite" id="Hba_17606"/>
    </source>
</evidence>
<dbReference type="PROSITE" id="PS01179">
    <property type="entry name" value="PID"/>
    <property type="match status" value="1"/>
</dbReference>
<organism evidence="3 4">
    <name type="scientific">Heterorhabditis bacteriophora</name>
    <name type="common">Entomopathogenic nematode worm</name>
    <dbReference type="NCBI Taxonomy" id="37862"/>
    <lineage>
        <taxon>Eukaryota</taxon>
        <taxon>Metazoa</taxon>
        <taxon>Ecdysozoa</taxon>
        <taxon>Nematoda</taxon>
        <taxon>Chromadorea</taxon>
        <taxon>Rhabditida</taxon>
        <taxon>Rhabditina</taxon>
        <taxon>Rhabditomorpha</taxon>
        <taxon>Strongyloidea</taxon>
        <taxon>Heterorhabditidae</taxon>
        <taxon>Heterorhabditis</taxon>
    </lineage>
</organism>
<dbReference type="InterPro" id="IPR050302">
    <property type="entry name" value="Rab_GAP_TBC_domain"/>
</dbReference>
<dbReference type="SMART" id="SM00462">
    <property type="entry name" value="PTB"/>
    <property type="match status" value="1"/>
</dbReference>
<feature type="domain" description="PID" evidence="2">
    <location>
        <begin position="18"/>
        <end position="141"/>
    </location>
</feature>
<dbReference type="Pfam" id="PF12473">
    <property type="entry name" value="DUF3694"/>
    <property type="match status" value="1"/>
</dbReference>
<dbReference type="Gene3D" id="2.30.29.30">
    <property type="entry name" value="Pleckstrin-homology domain (PH domain)/Phosphotyrosine-binding domain (PTB)"/>
    <property type="match status" value="1"/>
</dbReference>
<keyword evidence="3" id="KW-1185">Reference proteome</keyword>
<dbReference type="GO" id="GO:0031267">
    <property type="term" value="F:small GTPase binding"/>
    <property type="evidence" value="ECO:0007669"/>
    <property type="project" value="TreeGrafter"/>
</dbReference>
<dbReference type="InterPro" id="IPR022164">
    <property type="entry name" value="Kinesin-like"/>
</dbReference>
<dbReference type="InterPro" id="IPR011993">
    <property type="entry name" value="PH-like_dom_sf"/>
</dbReference>
<sequence>MQFLPSDRKIKLRRIHPLQIHYLGCSKIDNPSDEAEMLRLVSFLDNERTSDVVTVSLAIPHSASGLVMLTDTSGGDLTSFPVNRIRFCVRGRLDSNQKHCFAISFTHKGTNGEQTHQCHVFRSSQPDTAGRALYCFSQAFSNNGPTSFDEDQKRIEFKYEAYLEIRENEGTSSGSPHWVLCPQQSNTLKLRRDRQKRLIIQLKQVSGFPLTVTKCFGMLLAAGRNLRHSDMQLLDMESMGPGADPSVYVINAIWDPRVHMFEVLNTETPRETRVFMTVAVDVIVAEVSEPIRFSLETKARVFHQHERFYKLPRVAVREGYSLTLRSEESKTTEGTNNCSNLVFVKLESDSDRIRSKQRLGRSPSRMPTQLIQPTGEDESDSDEPLLSGSGIVSRECTEELMQQWKESIEEWKKSDDGMRTESVSSLILNGIPDVLRGEVWQLLAKVHLDPELISTYHLLLGKVLIMLLTF</sequence>
<proteinExistence type="predicted"/>
<evidence type="ECO:0000256" key="1">
    <source>
        <dbReference type="SAM" id="MobiDB-lite"/>
    </source>
</evidence>
<dbReference type="InterPro" id="IPR006020">
    <property type="entry name" value="PTB/PI_dom"/>
</dbReference>
<dbReference type="Gene3D" id="1.10.10.750">
    <property type="entry name" value="Ypt/Rab-GAP domain of gyp1p, domain 1"/>
    <property type="match status" value="1"/>
</dbReference>
<evidence type="ECO:0000259" key="2">
    <source>
        <dbReference type="PROSITE" id="PS01179"/>
    </source>
</evidence>
<accession>A0A1I7XJX0</accession>
<dbReference type="PANTHER" id="PTHR47219:SF9">
    <property type="entry name" value="GTPASE ACTIVATING PROTEIN AND CENTROSOME-ASSOCIATED, ISOFORM B"/>
    <property type="match status" value="1"/>
</dbReference>
<dbReference type="GO" id="GO:0005096">
    <property type="term" value="F:GTPase activator activity"/>
    <property type="evidence" value="ECO:0007669"/>
    <property type="project" value="TreeGrafter"/>
</dbReference>
<reference evidence="4" key="1">
    <citation type="submission" date="2016-11" db="UniProtKB">
        <authorList>
            <consortium name="WormBaseParasite"/>
        </authorList>
    </citation>
    <scope>IDENTIFICATION</scope>
</reference>
<dbReference type="Proteomes" id="UP000095283">
    <property type="component" value="Unplaced"/>
</dbReference>
<feature type="region of interest" description="Disordered" evidence="1">
    <location>
        <begin position="353"/>
        <end position="388"/>
    </location>
</feature>
<dbReference type="PANTHER" id="PTHR47219">
    <property type="entry name" value="RAB GTPASE-ACTIVATING PROTEIN 1-LIKE"/>
    <property type="match status" value="1"/>
</dbReference>
<dbReference type="AlphaFoldDB" id="A0A1I7XJX0"/>
<protein>
    <submittedName>
        <fullName evidence="4">PID domain-containing protein</fullName>
    </submittedName>
</protein>